<proteinExistence type="inferred from homology"/>
<dbReference type="Pfam" id="PF00067">
    <property type="entry name" value="p450"/>
    <property type="match status" value="1"/>
</dbReference>
<dbReference type="Gene3D" id="1.10.630.10">
    <property type="entry name" value="Cytochrome P450"/>
    <property type="match status" value="1"/>
</dbReference>
<dbReference type="PANTHER" id="PTHR24305:SF232">
    <property type="entry name" value="P450, PUTATIVE (EUROFUNG)-RELATED"/>
    <property type="match status" value="1"/>
</dbReference>
<dbReference type="GO" id="GO:0005506">
    <property type="term" value="F:iron ion binding"/>
    <property type="evidence" value="ECO:0007669"/>
    <property type="project" value="InterPro"/>
</dbReference>
<feature type="binding site" description="axial binding residue" evidence="5">
    <location>
        <position position="461"/>
    </location>
    <ligand>
        <name>heme</name>
        <dbReference type="ChEBI" id="CHEBI:30413"/>
    </ligand>
    <ligandPart>
        <name>Fe</name>
        <dbReference type="ChEBI" id="CHEBI:18248"/>
    </ligandPart>
</feature>
<evidence type="ECO:0000313" key="7">
    <source>
        <dbReference type="Proteomes" id="UP000664132"/>
    </source>
</evidence>
<dbReference type="PRINTS" id="PR00463">
    <property type="entry name" value="EP450I"/>
</dbReference>
<gene>
    <name evidence="6" type="ORF">IFR04_008910</name>
</gene>
<comment type="cofactor">
    <cofactor evidence="1 5">
        <name>heme</name>
        <dbReference type="ChEBI" id="CHEBI:30413"/>
    </cofactor>
</comment>
<dbReference type="InterPro" id="IPR036396">
    <property type="entry name" value="Cyt_P450_sf"/>
</dbReference>
<keyword evidence="7" id="KW-1185">Reference proteome</keyword>
<dbReference type="GO" id="GO:0004497">
    <property type="term" value="F:monooxygenase activity"/>
    <property type="evidence" value="ECO:0007669"/>
    <property type="project" value="InterPro"/>
</dbReference>
<dbReference type="Proteomes" id="UP000664132">
    <property type="component" value="Unassembled WGS sequence"/>
</dbReference>
<evidence type="ECO:0000313" key="6">
    <source>
        <dbReference type="EMBL" id="KAG4417943.1"/>
    </source>
</evidence>
<protein>
    <recommendedName>
        <fullName evidence="8">Cytochrome P450</fullName>
    </recommendedName>
</protein>
<keyword evidence="4 5" id="KW-0408">Iron</keyword>
<dbReference type="GO" id="GO:0020037">
    <property type="term" value="F:heme binding"/>
    <property type="evidence" value="ECO:0007669"/>
    <property type="project" value="InterPro"/>
</dbReference>
<dbReference type="InterPro" id="IPR002401">
    <property type="entry name" value="Cyt_P450_E_grp-I"/>
</dbReference>
<name>A0A8H7W9Q3_9HELO</name>
<comment type="similarity">
    <text evidence="2">Belongs to the cytochrome P450 family.</text>
</comment>
<evidence type="ECO:0000256" key="4">
    <source>
        <dbReference type="ARBA" id="ARBA00023004"/>
    </source>
</evidence>
<dbReference type="CDD" id="cd11060">
    <property type="entry name" value="CYP57A1-like"/>
    <property type="match status" value="1"/>
</dbReference>
<reference evidence="6" key="1">
    <citation type="submission" date="2021-02" db="EMBL/GenBank/DDBJ databases">
        <title>Genome sequence Cadophora malorum strain M34.</title>
        <authorList>
            <person name="Stefanovic E."/>
            <person name="Vu D."/>
            <person name="Scully C."/>
            <person name="Dijksterhuis J."/>
            <person name="Roader J."/>
            <person name="Houbraken J."/>
        </authorList>
    </citation>
    <scope>NUCLEOTIDE SEQUENCE</scope>
    <source>
        <strain evidence="6">M34</strain>
    </source>
</reference>
<dbReference type="PRINTS" id="PR00385">
    <property type="entry name" value="P450"/>
</dbReference>
<keyword evidence="3 5" id="KW-0479">Metal-binding</keyword>
<keyword evidence="5" id="KW-0349">Heme</keyword>
<comment type="caution">
    <text evidence="6">The sequence shown here is derived from an EMBL/GenBank/DDBJ whole genome shotgun (WGS) entry which is preliminary data.</text>
</comment>
<dbReference type="OrthoDB" id="3934656at2759"/>
<evidence type="ECO:0000256" key="1">
    <source>
        <dbReference type="ARBA" id="ARBA00001971"/>
    </source>
</evidence>
<evidence type="ECO:0008006" key="8">
    <source>
        <dbReference type="Google" id="ProtNLM"/>
    </source>
</evidence>
<evidence type="ECO:0000256" key="2">
    <source>
        <dbReference type="ARBA" id="ARBA00010617"/>
    </source>
</evidence>
<dbReference type="SUPFAM" id="SSF48264">
    <property type="entry name" value="Cytochrome P450"/>
    <property type="match status" value="1"/>
</dbReference>
<sequence length="521" mass="59764">MSENLRLVQQVRDRLPMPTAKLLCLVVGLLFLASIVYKGFLHPLRKIPGPTLARFTGLWRTYHYAIGDWHVEILRLHDTYGSVVRIAPNEVSVVDGETTKRLYGHGTSAKKTGWYQTWQVPEAADGFFAVQHSKNHAFLRKRVASAYSMSSMMKMEVYIQGCLDLLMSRLKKHADKGEIIDMSTWTVAFAYDVVGELAFGEQLGHLRTETDVKSIRKSIYDGFIVMSVLGHFRGQSRLVNNYFVNSLLEFLGTPNLFKSFTDWNQQRVIDRQAQLERGLTKERDDLLSHFLRMKGRDGQPASGPEILIENLQIVGAGADTTAIGMRACLYYICQHPDVYKCVQEEIDAFYETNKLTRPITYQETQMMPYLQAVIKEATRLFPSINFQLIRHTPPGGLTVNGKFVPEGTEIGTSPIAQNRDKSVWGPDANEFKPDRWLKDEAQSRYYDSMNMLFGGNGPRQCIGRNIALLELHKFTAQLFRNFEVEFVDNNKPWQVATYWFSYQHDMKMRLKFRANRSIPDL</sequence>
<dbReference type="AlphaFoldDB" id="A0A8H7W9Q3"/>
<evidence type="ECO:0000256" key="3">
    <source>
        <dbReference type="ARBA" id="ARBA00022723"/>
    </source>
</evidence>
<dbReference type="GO" id="GO:0016705">
    <property type="term" value="F:oxidoreductase activity, acting on paired donors, with incorporation or reduction of molecular oxygen"/>
    <property type="evidence" value="ECO:0007669"/>
    <property type="project" value="InterPro"/>
</dbReference>
<dbReference type="EMBL" id="JAFJYH010000141">
    <property type="protein sequence ID" value="KAG4417943.1"/>
    <property type="molecule type" value="Genomic_DNA"/>
</dbReference>
<organism evidence="6 7">
    <name type="scientific">Cadophora malorum</name>
    <dbReference type="NCBI Taxonomy" id="108018"/>
    <lineage>
        <taxon>Eukaryota</taxon>
        <taxon>Fungi</taxon>
        <taxon>Dikarya</taxon>
        <taxon>Ascomycota</taxon>
        <taxon>Pezizomycotina</taxon>
        <taxon>Leotiomycetes</taxon>
        <taxon>Helotiales</taxon>
        <taxon>Ploettnerulaceae</taxon>
        <taxon>Cadophora</taxon>
    </lineage>
</organism>
<evidence type="ECO:0000256" key="5">
    <source>
        <dbReference type="PIRSR" id="PIRSR602401-1"/>
    </source>
</evidence>
<accession>A0A8H7W9Q3</accession>
<dbReference type="PANTHER" id="PTHR24305">
    <property type="entry name" value="CYTOCHROME P450"/>
    <property type="match status" value="1"/>
</dbReference>
<dbReference type="InterPro" id="IPR001128">
    <property type="entry name" value="Cyt_P450"/>
</dbReference>
<dbReference type="InterPro" id="IPR050121">
    <property type="entry name" value="Cytochrome_P450_monoxygenase"/>
</dbReference>